<dbReference type="InterPro" id="IPR028082">
    <property type="entry name" value="Peripla_BP_I"/>
</dbReference>
<dbReference type="RefSeq" id="WP_120336589.1">
    <property type="nucleotide sequence ID" value="NZ_JBPFRJ010000002.1"/>
</dbReference>
<keyword evidence="3" id="KW-0804">Transcription</keyword>
<dbReference type="Proteomes" id="UP000286402">
    <property type="component" value="Unassembled WGS sequence"/>
</dbReference>
<keyword evidence="1" id="KW-0805">Transcription regulation</keyword>
<name>A0A420FB28_9SPHI</name>
<organism evidence="5 6">
    <name type="scientific">Sphingobacterium siyangense</name>
    <dbReference type="NCBI Taxonomy" id="459529"/>
    <lineage>
        <taxon>Bacteria</taxon>
        <taxon>Pseudomonadati</taxon>
        <taxon>Bacteroidota</taxon>
        <taxon>Sphingobacteriia</taxon>
        <taxon>Sphingobacteriales</taxon>
        <taxon>Sphingobacteriaceae</taxon>
        <taxon>Sphingobacterium</taxon>
    </lineage>
</organism>
<keyword evidence="6" id="KW-1185">Reference proteome</keyword>
<dbReference type="Pfam" id="PF00532">
    <property type="entry name" value="Peripla_BP_1"/>
    <property type="match status" value="1"/>
</dbReference>
<dbReference type="InterPro" id="IPR010982">
    <property type="entry name" value="Lambda_DNA-bd_dom_sf"/>
</dbReference>
<evidence type="ECO:0000256" key="2">
    <source>
        <dbReference type="ARBA" id="ARBA00023125"/>
    </source>
</evidence>
<dbReference type="GO" id="GO:0000976">
    <property type="term" value="F:transcription cis-regulatory region binding"/>
    <property type="evidence" value="ECO:0007669"/>
    <property type="project" value="TreeGrafter"/>
</dbReference>
<gene>
    <name evidence="5" type="ORF">BCY89_19840</name>
</gene>
<evidence type="ECO:0000256" key="1">
    <source>
        <dbReference type="ARBA" id="ARBA00023015"/>
    </source>
</evidence>
<comment type="caution">
    <text evidence="5">The sequence shown here is derived from an EMBL/GenBank/DDBJ whole genome shotgun (WGS) entry which is preliminary data.</text>
</comment>
<proteinExistence type="predicted"/>
<dbReference type="GO" id="GO:0003700">
    <property type="term" value="F:DNA-binding transcription factor activity"/>
    <property type="evidence" value="ECO:0007669"/>
    <property type="project" value="TreeGrafter"/>
</dbReference>
<evidence type="ECO:0000313" key="6">
    <source>
        <dbReference type="Proteomes" id="UP000286402"/>
    </source>
</evidence>
<sequence>MSQLTIVDLAKKLGLSKSTVSRAFRDNVDINPTTKARILAMAEEIGFSPNVYASSLKANKSLTIAIIIPEFGNKFFSQAIKGIEAVARSKGYHTLIYVTDHQVQNEASIVRSLANGRVDGVIISASGEGKDHSHLQLLAERGIPVMFFDRAYDDWKGGYITGNDFDSAYLATKHLIDNACKRIAYLAINPNVSIGKVRKDGYEKALQEVGIPIRPALILDTVNDADQNMKDIADLIEQEKPDAIFASVERLAISSIRVAKQLAIRIPEDLKIICFSCLDIADLIDPALSVVKQPAYEMGQLVTKYLLDKMEDPENSKFANSVYLDSQLIFQKSSLK</sequence>
<dbReference type="Pfam" id="PF00356">
    <property type="entry name" value="LacI"/>
    <property type="match status" value="1"/>
</dbReference>
<evidence type="ECO:0000259" key="4">
    <source>
        <dbReference type="PROSITE" id="PS50932"/>
    </source>
</evidence>
<protein>
    <submittedName>
        <fullName evidence="5">LacI family transcriptional regulator</fullName>
    </submittedName>
</protein>
<dbReference type="EMBL" id="MCAQ01000030">
    <property type="protein sequence ID" value="RKF30061.1"/>
    <property type="molecule type" value="Genomic_DNA"/>
</dbReference>
<dbReference type="SMART" id="SM00354">
    <property type="entry name" value="HTH_LACI"/>
    <property type="match status" value="1"/>
</dbReference>
<dbReference type="SUPFAM" id="SSF53822">
    <property type="entry name" value="Periplasmic binding protein-like I"/>
    <property type="match status" value="1"/>
</dbReference>
<dbReference type="AlphaFoldDB" id="A0A420FB28"/>
<dbReference type="PROSITE" id="PS50932">
    <property type="entry name" value="HTH_LACI_2"/>
    <property type="match status" value="1"/>
</dbReference>
<dbReference type="InterPro" id="IPR001761">
    <property type="entry name" value="Peripla_BP/Lac1_sug-bd_dom"/>
</dbReference>
<keyword evidence="2" id="KW-0238">DNA-binding</keyword>
<dbReference type="PANTHER" id="PTHR30146:SF154">
    <property type="entry name" value="TRANSCRIPTION REGULATOR, MEMBER OF GALR FAMILY"/>
    <property type="match status" value="1"/>
</dbReference>
<dbReference type="Gene3D" id="1.10.260.40">
    <property type="entry name" value="lambda repressor-like DNA-binding domains"/>
    <property type="match status" value="1"/>
</dbReference>
<evidence type="ECO:0000256" key="3">
    <source>
        <dbReference type="ARBA" id="ARBA00023163"/>
    </source>
</evidence>
<dbReference type="CDD" id="cd01392">
    <property type="entry name" value="HTH_LacI"/>
    <property type="match status" value="1"/>
</dbReference>
<evidence type="ECO:0000313" key="5">
    <source>
        <dbReference type="EMBL" id="RKF30061.1"/>
    </source>
</evidence>
<accession>A0A420FB28</accession>
<dbReference type="Gene3D" id="3.40.50.2300">
    <property type="match status" value="2"/>
</dbReference>
<dbReference type="InterPro" id="IPR000843">
    <property type="entry name" value="HTH_LacI"/>
</dbReference>
<dbReference type="CDD" id="cd06267">
    <property type="entry name" value="PBP1_LacI_sugar_binding-like"/>
    <property type="match status" value="1"/>
</dbReference>
<dbReference type="SUPFAM" id="SSF47413">
    <property type="entry name" value="lambda repressor-like DNA-binding domains"/>
    <property type="match status" value="1"/>
</dbReference>
<feature type="domain" description="HTH lacI-type" evidence="4">
    <location>
        <begin position="4"/>
        <end position="58"/>
    </location>
</feature>
<reference evidence="5 6" key="1">
    <citation type="submission" date="2016-07" db="EMBL/GenBank/DDBJ databases">
        <title>Genome analysis of Sphingobacterium siyangense T12B17.</title>
        <authorList>
            <person name="Xu D."/>
            <person name="Su Y."/>
            <person name="Zheng S."/>
        </authorList>
    </citation>
    <scope>NUCLEOTIDE SEQUENCE [LARGE SCALE GENOMIC DNA]</scope>
    <source>
        <strain evidence="5 6">T12B17</strain>
    </source>
</reference>
<dbReference type="PANTHER" id="PTHR30146">
    <property type="entry name" value="LACI-RELATED TRANSCRIPTIONAL REPRESSOR"/>
    <property type="match status" value="1"/>
</dbReference>